<dbReference type="Pfam" id="PF13458">
    <property type="entry name" value="Peripla_BP_6"/>
    <property type="match status" value="1"/>
</dbReference>
<proteinExistence type="inferred from homology"/>
<evidence type="ECO:0000313" key="7">
    <source>
        <dbReference type="Proteomes" id="UP000198607"/>
    </source>
</evidence>
<evidence type="ECO:0000256" key="3">
    <source>
        <dbReference type="ARBA" id="ARBA00022729"/>
    </source>
</evidence>
<dbReference type="GO" id="GO:0006865">
    <property type="term" value="P:amino acid transport"/>
    <property type="evidence" value="ECO:0007669"/>
    <property type="project" value="UniProtKB-KW"/>
</dbReference>
<name>A0A1G8KDH0_9RHOO</name>
<reference evidence="6 7" key="1">
    <citation type="submission" date="2016-10" db="EMBL/GenBank/DDBJ databases">
        <authorList>
            <person name="de Groot N.N."/>
        </authorList>
    </citation>
    <scope>NUCLEOTIDE SEQUENCE [LARGE SCALE GENOMIC DNA]</scope>
    <source>
        <strain evidence="6 7">DSM 5885</strain>
    </source>
</reference>
<dbReference type="InterPro" id="IPR028082">
    <property type="entry name" value="Peripla_BP_I"/>
</dbReference>
<dbReference type="PRINTS" id="PR00337">
    <property type="entry name" value="LEUILEVALBP"/>
</dbReference>
<dbReference type="PROSITE" id="PS51257">
    <property type="entry name" value="PROKAR_LIPOPROTEIN"/>
    <property type="match status" value="1"/>
</dbReference>
<protein>
    <submittedName>
        <fullName evidence="6">Branched-chain amino acid transport system substrate-binding protein</fullName>
    </submittedName>
</protein>
<evidence type="ECO:0000256" key="1">
    <source>
        <dbReference type="ARBA" id="ARBA00010062"/>
    </source>
</evidence>
<comment type="similarity">
    <text evidence="1">Belongs to the leucine-binding protein family.</text>
</comment>
<dbReference type="Proteomes" id="UP000198607">
    <property type="component" value="Unassembled WGS sequence"/>
</dbReference>
<dbReference type="InterPro" id="IPR051010">
    <property type="entry name" value="BCAA_transport"/>
</dbReference>
<dbReference type="AlphaFoldDB" id="A0A1G8KDH0"/>
<dbReference type="EMBL" id="FNCY01000018">
    <property type="protein sequence ID" value="SDI40880.1"/>
    <property type="molecule type" value="Genomic_DNA"/>
</dbReference>
<gene>
    <name evidence="6" type="ORF">SAMN05660652_03375</name>
</gene>
<sequence>MIAVRHLPMLLTVLTVLIGLAACAPPEPVRVGYIGGLSDRVSDLGIGGLQGVRLAVELRNKAGGIKGRPIELIESDDQQTADIAVQAFDSLVERHVLAVVGPMTSSMAMAIVPRANAAKMLIMSPTVTTGDLLGIDDYFFRVIPATQEFVRTNAEYYYQVLGLRRVRLVFDIRNRSYSQSWLDEFSKSFSATGGTLLTPLPFTSSEETAFSTLARQALADRPDGIVLVANSVDAAMMSQAIRRLDTRVAVGTSEWAATERLVEIGGKWTEGITVAQFFERDGRMPTYVTFRNAFISRFNREPGFPETFSYDAANVIFDALAARQGNQTIKQAILARRHFVGAQRPIDFDDYGDTQGKTFMVGIRNGAFVPIKH</sequence>
<dbReference type="InterPro" id="IPR028081">
    <property type="entry name" value="Leu-bd"/>
</dbReference>
<accession>A0A1G8KDH0</accession>
<keyword evidence="2" id="KW-0813">Transport</keyword>
<organism evidence="6 7">
    <name type="scientific">Propionivibrio dicarboxylicus</name>
    <dbReference type="NCBI Taxonomy" id="83767"/>
    <lineage>
        <taxon>Bacteria</taxon>
        <taxon>Pseudomonadati</taxon>
        <taxon>Pseudomonadota</taxon>
        <taxon>Betaproteobacteria</taxon>
        <taxon>Rhodocyclales</taxon>
        <taxon>Rhodocyclaceae</taxon>
        <taxon>Propionivibrio</taxon>
    </lineage>
</organism>
<keyword evidence="4" id="KW-0029">Amino-acid transport</keyword>
<evidence type="ECO:0000256" key="4">
    <source>
        <dbReference type="ARBA" id="ARBA00022970"/>
    </source>
</evidence>
<dbReference type="Gene3D" id="3.40.50.2300">
    <property type="match status" value="2"/>
</dbReference>
<keyword evidence="7" id="KW-1185">Reference proteome</keyword>
<keyword evidence="3" id="KW-0732">Signal</keyword>
<dbReference type="RefSeq" id="WP_091939290.1">
    <property type="nucleotide sequence ID" value="NZ_FNCY01000018.1"/>
</dbReference>
<dbReference type="InterPro" id="IPR000709">
    <property type="entry name" value="Leu_Ile_Val-bd"/>
</dbReference>
<dbReference type="PANTHER" id="PTHR30483">
    <property type="entry name" value="LEUCINE-SPECIFIC-BINDING PROTEIN"/>
    <property type="match status" value="1"/>
</dbReference>
<dbReference type="STRING" id="83767.SAMN05660652_03375"/>
<dbReference type="SUPFAM" id="SSF53822">
    <property type="entry name" value="Periplasmic binding protein-like I"/>
    <property type="match status" value="1"/>
</dbReference>
<evidence type="ECO:0000313" key="6">
    <source>
        <dbReference type="EMBL" id="SDI40880.1"/>
    </source>
</evidence>
<dbReference type="CDD" id="cd19983">
    <property type="entry name" value="PBP1_ABC_HAAT-like"/>
    <property type="match status" value="1"/>
</dbReference>
<feature type="domain" description="Leucine-binding protein" evidence="5">
    <location>
        <begin position="28"/>
        <end position="327"/>
    </location>
</feature>
<dbReference type="PANTHER" id="PTHR30483:SF6">
    <property type="entry name" value="PERIPLASMIC BINDING PROTEIN OF ABC TRANSPORTER FOR NATURAL AMINO ACIDS"/>
    <property type="match status" value="1"/>
</dbReference>
<evidence type="ECO:0000256" key="2">
    <source>
        <dbReference type="ARBA" id="ARBA00022448"/>
    </source>
</evidence>
<evidence type="ECO:0000259" key="5">
    <source>
        <dbReference type="Pfam" id="PF13458"/>
    </source>
</evidence>
<dbReference type="OrthoDB" id="5290698at2"/>